<evidence type="ECO:0000256" key="1">
    <source>
        <dbReference type="SAM" id="Phobius"/>
    </source>
</evidence>
<evidence type="ECO:0000313" key="3">
    <source>
        <dbReference type="Proteomes" id="UP000246702"/>
    </source>
</evidence>
<sequence length="220" mass="24133">MGENTGYLMNDGIWGMGMGGEVPGLRGFQGSEGGWKWESWGCSNGVVVVTEWMEELEWSGLRRVALDCFGVVWRGLPGECLCVCVCVWLGGTRVGTWFGLGWFPPVMAIAAIAATAAATAAAAHADIQILGNCTELIDCSFTPFSFRIFFSFLLFSFSPWRSISLAFLSPPPVLSSCMRRVPSGWSVREPRSIHFPSLAPAPLRIALRPRPPVLYIRLLR</sequence>
<keyword evidence="1" id="KW-1133">Transmembrane helix</keyword>
<keyword evidence="1" id="KW-0812">Transmembrane</keyword>
<organism evidence="2 3">
    <name type="scientific">Aspergillus sclerotioniger CBS 115572</name>
    <dbReference type="NCBI Taxonomy" id="1450535"/>
    <lineage>
        <taxon>Eukaryota</taxon>
        <taxon>Fungi</taxon>
        <taxon>Dikarya</taxon>
        <taxon>Ascomycota</taxon>
        <taxon>Pezizomycotina</taxon>
        <taxon>Eurotiomycetes</taxon>
        <taxon>Eurotiomycetidae</taxon>
        <taxon>Eurotiales</taxon>
        <taxon>Aspergillaceae</taxon>
        <taxon>Aspergillus</taxon>
        <taxon>Aspergillus subgen. Circumdati</taxon>
    </lineage>
</organism>
<keyword evidence="3" id="KW-1185">Reference proteome</keyword>
<dbReference type="Proteomes" id="UP000246702">
    <property type="component" value="Unassembled WGS sequence"/>
</dbReference>
<evidence type="ECO:0000313" key="2">
    <source>
        <dbReference type="EMBL" id="PWY72512.1"/>
    </source>
</evidence>
<gene>
    <name evidence="2" type="ORF">BO94DRAFT_246375</name>
</gene>
<name>A0A317VI02_9EURO</name>
<reference evidence="2 3" key="1">
    <citation type="submission" date="2016-12" db="EMBL/GenBank/DDBJ databases">
        <title>The genomes of Aspergillus section Nigri reveals drivers in fungal speciation.</title>
        <authorList>
            <consortium name="DOE Joint Genome Institute"/>
            <person name="Vesth T.C."/>
            <person name="Nybo J."/>
            <person name="Theobald S."/>
            <person name="Brandl J."/>
            <person name="Frisvad J.C."/>
            <person name="Nielsen K.F."/>
            <person name="Lyhne E.K."/>
            <person name="Kogle M.E."/>
            <person name="Kuo A."/>
            <person name="Riley R."/>
            <person name="Clum A."/>
            <person name="Nolan M."/>
            <person name="Lipzen A."/>
            <person name="Salamov A."/>
            <person name="Henrissat B."/>
            <person name="Wiebenga A."/>
            <person name="De Vries R.P."/>
            <person name="Grigoriev I.V."/>
            <person name="Mortensen U.H."/>
            <person name="Andersen M.R."/>
            <person name="Baker S.E."/>
        </authorList>
    </citation>
    <scope>NUCLEOTIDE SEQUENCE [LARGE SCALE GENOMIC DNA]</scope>
    <source>
        <strain evidence="2 3">CBS 115572</strain>
    </source>
</reference>
<dbReference type="EMBL" id="MSFK01000033">
    <property type="protein sequence ID" value="PWY72512.1"/>
    <property type="molecule type" value="Genomic_DNA"/>
</dbReference>
<feature type="transmembrane region" description="Helical" evidence="1">
    <location>
        <begin position="71"/>
        <end position="90"/>
    </location>
</feature>
<dbReference type="AlphaFoldDB" id="A0A317VI02"/>
<dbReference type="GeneID" id="37108554"/>
<feature type="transmembrane region" description="Helical" evidence="1">
    <location>
        <begin position="102"/>
        <end position="123"/>
    </location>
</feature>
<keyword evidence="1" id="KW-0472">Membrane</keyword>
<protein>
    <submittedName>
        <fullName evidence="2">Uncharacterized protein</fullName>
    </submittedName>
</protein>
<comment type="caution">
    <text evidence="2">The sequence shown here is derived from an EMBL/GenBank/DDBJ whole genome shotgun (WGS) entry which is preliminary data.</text>
</comment>
<accession>A0A317VI02</accession>
<proteinExistence type="predicted"/>
<dbReference type="RefSeq" id="XP_025463286.1">
    <property type="nucleotide sequence ID" value="XM_025606411.1"/>
</dbReference>